<keyword evidence="2" id="KW-1185">Reference proteome</keyword>
<reference evidence="1 2" key="1">
    <citation type="submission" date="2018-05" db="EMBL/GenBank/DDBJ databases">
        <title>Genomic Encyclopedia of Type Strains, Phase IV (KMG-IV): sequencing the most valuable type-strain genomes for metagenomic binning, comparative biology and taxonomic classification.</title>
        <authorList>
            <person name="Goeker M."/>
        </authorList>
    </citation>
    <scope>NUCLEOTIDE SEQUENCE [LARGE SCALE GENOMIC DNA]</scope>
    <source>
        <strain evidence="1 2">DSM 16791</strain>
    </source>
</reference>
<dbReference type="Proteomes" id="UP000246352">
    <property type="component" value="Unassembled WGS sequence"/>
</dbReference>
<name>A0A317PQK2_9HYPH</name>
<gene>
    <name evidence="1" type="ORF">DFR52_101429</name>
</gene>
<accession>A0A317PQK2</accession>
<dbReference type="AlphaFoldDB" id="A0A317PQK2"/>
<evidence type="ECO:0000313" key="2">
    <source>
        <dbReference type="Proteomes" id="UP000246352"/>
    </source>
</evidence>
<protein>
    <submittedName>
        <fullName evidence="1">Uncharacterized protein</fullName>
    </submittedName>
</protein>
<proteinExistence type="predicted"/>
<dbReference type="EMBL" id="QGTR01000001">
    <property type="protein sequence ID" value="PWW03743.1"/>
    <property type="molecule type" value="Genomic_DNA"/>
</dbReference>
<comment type="caution">
    <text evidence="1">The sequence shown here is derived from an EMBL/GenBank/DDBJ whole genome shotgun (WGS) entry which is preliminary data.</text>
</comment>
<organism evidence="1 2">
    <name type="scientific">Hoeflea marina</name>
    <dbReference type="NCBI Taxonomy" id="274592"/>
    <lineage>
        <taxon>Bacteria</taxon>
        <taxon>Pseudomonadati</taxon>
        <taxon>Pseudomonadota</taxon>
        <taxon>Alphaproteobacteria</taxon>
        <taxon>Hyphomicrobiales</taxon>
        <taxon>Rhizobiaceae</taxon>
        <taxon>Hoeflea</taxon>
    </lineage>
</organism>
<sequence length="221" mass="23643">MQQGLHQHREIIMNTNPCTASVPLIAALMVATIVGLSTAGAHEGHHDVAKAVDAIRAAAARYADVNVALAEGFIPDPSGHCVDAAMAGLPAEVGAMGIHYMNMARLGVTTDTPRVDGHGIHTDFREPAILLYEPQADGSLELVGVENLVFEKAWLAAGHDGPPKLVGRDWDHMADDPATQGDEAHGFEPHFDHHVWLRKNPAGDLMPFNPTVTCAHAHHTH</sequence>
<evidence type="ECO:0000313" key="1">
    <source>
        <dbReference type="EMBL" id="PWW03743.1"/>
    </source>
</evidence>